<sequence>MAGHVPIYIRIVQGQRLWSILEIEYYDDDEDEGIWMINDTTNASTFIGSMTYISEFRDVWNFLYSSHPNHLRGHVSTYIRIAQGQRLWSTLEIEYYDDDEDE</sequence>
<evidence type="ECO:0000313" key="1">
    <source>
        <dbReference type="EMBL" id="MCI29903.1"/>
    </source>
</evidence>
<organism evidence="1 2">
    <name type="scientific">Trifolium medium</name>
    <dbReference type="NCBI Taxonomy" id="97028"/>
    <lineage>
        <taxon>Eukaryota</taxon>
        <taxon>Viridiplantae</taxon>
        <taxon>Streptophyta</taxon>
        <taxon>Embryophyta</taxon>
        <taxon>Tracheophyta</taxon>
        <taxon>Spermatophyta</taxon>
        <taxon>Magnoliopsida</taxon>
        <taxon>eudicotyledons</taxon>
        <taxon>Gunneridae</taxon>
        <taxon>Pentapetalae</taxon>
        <taxon>rosids</taxon>
        <taxon>fabids</taxon>
        <taxon>Fabales</taxon>
        <taxon>Fabaceae</taxon>
        <taxon>Papilionoideae</taxon>
        <taxon>50 kb inversion clade</taxon>
        <taxon>NPAAA clade</taxon>
        <taxon>Hologalegina</taxon>
        <taxon>IRL clade</taxon>
        <taxon>Trifolieae</taxon>
        <taxon>Trifolium</taxon>
    </lineage>
</organism>
<name>A0A392QZY5_9FABA</name>
<protein>
    <submittedName>
        <fullName evidence="1">Uncharacterized protein</fullName>
    </submittedName>
</protein>
<keyword evidence="2" id="KW-1185">Reference proteome</keyword>
<comment type="caution">
    <text evidence="1">The sequence shown here is derived from an EMBL/GenBank/DDBJ whole genome shotgun (WGS) entry which is preliminary data.</text>
</comment>
<evidence type="ECO:0000313" key="2">
    <source>
        <dbReference type="Proteomes" id="UP000265520"/>
    </source>
</evidence>
<dbReference type="AlphaFoldDB" id="A0A392QZY5"/>
<reference evidence="1 2" key="1">
    <citation type="journal article" date="2018" name="Front. Plant Sci.">
        <title>Red Clover (Trifolium pratense) and Zigzag Clover (T. medium) - A Picture of Genomic Similarities and Differences.</title>
        <authorList>
            <person name="Dluhosova J."/>
            <person name="Istvanek J."/>
            <person name="Nedelnik J."/>
            <person name="Repkova J."/>
        </authorList>
    </citation>
    <scope>NUCLEOTIDE SEQUENCE [LARGE SCALE GENOMIC DNA]</scope>
    <source>
        <strain evidence="2">cv. 10/8</strain>
        <tissue evidence="1">Leaf</tissue>
    </source>
</reference>
<accession>A0A392QZY5</accession>
<dbReference type="EMBL" id="LXQA010175747">
    <property type="protein sequence ID" value="MCI29903.1"/>
    <property type="molecule type" value="Genomic_DNA"/>
</dbReference>
<proteinExistence type="predicted"/>
<dbReference type="Proteomes" id="UP000265520">
    <property type="component" value="Unassembled WGS sequence"/>
</dbReference>